<dbReference type="EMBL" id="CP037423">
    <property type="protein sequence ID" value="QDV47258.1"/>
    <property type="molecule type" value="Genomic_DNA"/>
</dbReference>
<dbReference type="KEGG" id="snep:Enr13x_71670"/>
<accession>A0A518I2E7</accession>
<keyword evidence="2" id="KW-1185">Reference proteome</keyword>
<evidence type="ECO:0000313" key="1">
    <source>
        <dbReference type="EMBL" id="QDV47258.1"/>
    </source>
</evidence>
<reference evidence="1 2" key="1">
    <citation type="submission" date="2019-03" db="EMBL/GenBank/DDBJ databases">
        <title>Deep-cultivation of Planctomycetes and their phenomic and genomic characterization uncovers novel biology.</title>
        <authorList>
            <person name="Wiegand S."/>
            <person name="Jogler M."/>
            <person name="Boedeker C."/>
            <person name="Pinto D."/>
            <person name="Vollmers J."/>
            <person name="Rivas-Marin E."/>
            <person name="Kohn T."/>
            <person name="Peeters S.H."/>
            <person name="Heuer A."/>
            <person name="Rast P."/>
            <person name="Oberbeckmann S."/>
            <person name="Bunk B."/>
            <person name="Jeske O."/>
            <person name="Meyerdierks A."/>
            <person name="Storesund J.E."/>
            <person name="Kallscheuer N."/>
            <person name="Luecker S."/>
            <person name="Lage O.M."/>
            <person name="Pohl T."/>
            <person name="Merkel B.J."/>
            <person name="Hornburger P."/>
            <person name="Mueller R.-W."/>
            <person name="Bruemmer F."/>
            <person name="Labrenz M."/>
            <person name="Spormann A.M."/>
            <person name="Op den Camp H."/>
            <person name="Overmann J."/>
            <person name="Amann R."/>
            <person name="Jetten M.S.M."/>
            <person name="Mascher T."/>
            <person name="Medema M.H."/>
            <person name="Devos D.P."/>
            <person name="Kaster A.-K."/>
            <person name="Ovreas L."/>
            <person name="Rohde M."/>
            <person name="Galperin M.Y."/>
            <person name="Jogler C."/>
        </authorList>
    </citation>
    <scope>NUCLEOTIDE SEQUENCE [LARGE SCALE GENOMIC DNA]</scope>
    <source>
        <strain evidence="1 2">Enr13</strain>
    </source>
</reference>
<protein>
    <submittedName>
        <fullName evidence="1">Uncharacterized protein</fullName>
    </submittedName>
</protein>
<evidence type="ECO:0000313" key="2">
    <source>
        <dbReference type="Proteomes" id="UP000319004"/>
    </source>
</evidence>
<sequence length="36" mass="3811">MIGTIRRGGANRLVGLVFLALYAADAGRYTLGPEFA</sequence>
<gene>
    <name evidence="1" type="ORF">Enr13x_71670</name>
</gene>
<proteinExistence type="predicted"/>
<dbReference type="Proteomes" id="UP000319004">
    <property type="component" value="Chromosome"/>
</dbReference>
<dbReference type="AlphaFoldDB" id="A0A518I2E7"/>
<name>A0A518I2E7_9BACT</name>
<organism evidence="1 2">
    <name type="scientific">Stieleria neptunia</name>
    <dbReference type="NCBI Taxonomy" id="2527979"/>
    <lineage>
        <taxon>Bacteria</taxon>
        <taxon>Pseudomonadati</taxon>
        <taxon>Planctomycetota</taxon>
        <taxon>Planctomycetia</taxon>
        <taxon>Pirellulales</taxon>
        <taxon>Pirellulaceae</taxon>
        <taxon>Stieleria</taxon>
    </lineage>
</organism>